<evidence type="ECO:0000256" key="9">
    <source>
        <dbReference type="SAM" id="Phobius"/>
    </source>
</evidence>
<dbReference type="RefSeq" id="XP_023660004.1">
    <property type="nucleotide sequence ID" value="XM_023804236.2"/>
</dbReference>
<feature type="transmembrane region" description="Helical" evidence="9">
    <location>
        <begin position="122"/>
        <end position="142"/>
    </location>
</feature>
<evidence type="ECO:0000313" key="11">
    <source>
        <dbReference type="Proteomes" id="UP000261540"/>
    </source>
</evidence>
<evidence type="ECO:0000256" key="5">
    <source>
        <dbReference type="ARBA" id="ARBA00022792"/>
    </source>
</evidence>
<keyword evidence="8 9" id="KW-0472">Membrane</keyword>
<keyword evidence="5" id="KW-0999">Mitochondrion inner membrane</keyword>
<reference evidence="10" key="1">
    <citation type="submission" date="2025-08" db="UniProtKB">
        <authorList>
            <consortium name="Ensembl"/>
        </authorList>
    </citation>
    <scope>IDENTIFICATION</scope>
</reference>
<evidence type="ECO:0000256" key="2">
    <source>
        <dbReference type="ARBA" id="ARBA00007020"/>
    </source>
</evidence>
<comment type="subcellular location">
    <subcellularLocation>
        <location evidence="1">Mitochondrion inner membrane</location>
        <topology evidence="1">Multi-pass membrane protein</topology>
    </subcellularLocation>
</comment>
<evidence type="ECO:0000256" key="4">
    <source>
        <dbReference type="ARBA" id="ARBA00022692"/>
    </source>
</evidence>
<evidence type="ECO:0000256" key="1">
    <source>
        <dbReference type="ARBA" id="ARBA00004448"/>
    </source>
</evidence>
<dbReference type="KEGG" id="pki:111839908"/>
<dbReference type="Ensembl" id="ENSPKIT00000026479.1">
    <property type="protein sequence ID" value="ENSPKIP00000002533.1"/>
    <property type="gene ID" value="ENSPKIG00000020395.1"/>
</dbReference>
<dbReference type="GeneTree" id="ENSGT00390000000087"/>
<protein>
    <recommendedName>
        <fullName evidence="3">Transmembrane protein 186</fullName>
    </recommendedName>
</protein>
<name>A0A3B3Q8N1_9TELE</name>
<comment type="similarity">
    <text evidence="2">Belongs to the TMEM186 family.</text>
</comment>
<keyword evidence="4 9" id="KW-0812">Transmembrane</keyword>
<accession>A0A3B3Q8N1</accession>
<dbReference type="AlphaFoldDB" id="A0A3B3Q8N1"/>
<keyword evidence="6 9" id="KW-1133">Transmembrane helix</keyword>
<dbReference type="OrthoDB" id="6147888at2759"/>
<reference evidence="10" key="2">
    <citation type="submission" date="2025-09" db="UniProtKB">
        <authorList>
            <consortium name="Ensembl"/>
        </authorList>
    </citation>
    <scope>IDENTIFICATION</scope>
</reference>
<evidence type="ECO:0000256" key="7">
    <source>
        <dbReference type="ARBA" id="ARBA00023128"/>
    </source>
</evidence>
<dbReference type="PANTHER" id="PTHR13603">
    <property type="entry name" value="TRANSMEMBRANE PROTEIN 186"/>
    <property type="match status" value="1"/>
</dbReference>
<dbReference type="Proteomes" id="UP000261540">
    <property type="component" value="Unplaced"/>
</dbReference>
<dbReference type="InterPro" id="IPR026571">
    <property type="entry name" value="Tmem186"/>
</dbReference>
<evidence type="ECO:0000256" key="8">
    <source>
        <dbReference type="ARBA" id="ARBA00023136"/>
    </source>
</evidence>
<proteinExistence type="inferred from homology"/>
<organism evidence="10 11">
    <name type="scientific">Paramormyrops kingsleyae</name>
    <dbReference type="NCBI Taxonomy" id="1676925"/>
    <lineage>
        <taxon>Eukaryota</taxon>
        <taxon>Metazoa</taxon>
        <taxon>Chordata</taxon>
        <taxon>Craniata</taxon>
        <taxon>Vertebrata</taxon>
        <taxon>Euteleostomi</taxon>
        <taxon>Actinopterygii</taxon>
        <taxon>Neopterygii</taxon>
        <taxon>Teleostei</taxon>
        <taxon>Osteoglossocephala</taxon>
        <taxon>Osteoglossomorpha</taxon>
        <taxon>Osteoglossiformes</taxon>
        <taxon>Mormyridae</taxon>
        <taxon>Paramormyrops</taxon>
    </lineage>
</organism>
<dbReference type="CTD" id="25880"/>
<keyword evidence="11" id="KW-1185">Reference proteome</keyword>
<dbReference type="GeneID" id="111839908"/>
<dbReference type="STRING" id="1676925.ENSPKIP00000002533"/>
<dbReference type="GO" id="GO:0005743">
    <property type="term" value="C:mitochondrial inner membrane"/>
    <property type="evidence" value="ECO:0007669"/>
    <property type="project" value="UniProtKB-SubCell"/>
</dbReference>
<evidence type="ECO:0000256" key="6">
    <source>
        <dbReference type="ARBA" id="ARBA00022989"/>
    </source>
</evidence>
<feature type="transmembrane region" description="Helical" evidence="9">
    <location>
        <begin position="98"/>
        <end position="116"/>
    </location>
</feature>
<keyword evidence="7" id="KW-0496">Mitochondrion</keyword>
<dbReference type="PANTHER" id="PTHR13603:SF1">
    <property type="entry name" value="TRANSMEMBRANE PROTEIN 186"/>
    <property type="match status" value="1"/>
</dbReference>
<evidence type="ECO:0000313" key="10">
    <source>
        <dbReference type="Ensembl" id="ENSPKIP00000002533.1"/>
    </source>
</evidence>
<evidence type="ECO:0000256" key="3">
    <source>
        <dbReference type="ARBA" id="ARBA00014604"/>
    </source>
</evidence>
<sequence length="232" mass="26952">MQRLRHFSCVFIPLTFRCREYSVTVPLRCLLRGIHPVLLENSLISTRQKVGLQQCCHLCTTLHKRGQLKPEDLTSRQFTLIYVFPAIRFLRAVSRLKLLQTGITFVILPPVYYLYFQGQVTYTLISYSTGIAVFAAVMLYSLSHYLRRFVGMMYLDDTKSTLKVSHLTFWGKRKDIYVPVTDIMTLGDTGDTRHETLLRLKQYSCPRTLYFSTQFGRVVDKEGFKQVFGSFS</sequence>